<evidence type="ECO:0000256" key="1">
    <source>
        <dbReference type="SAM" id="MobiDB-lite"/>
    </source>
</evidence>
<protein>
    <recommendedName>
        <fullName evidence="2">CHAT domain-containing protein</fullName>
    </recommendedName>
</protein>
<gene>
    <name evidence="3" type="ORF">RDB_LOCUS7221</name>
</gene>
<evidence type="ECO:0000259" key="2">
    <source>
        <dbReference type="Pfam" id="PF12770"/>
    </source>
</evidence>
<evidence type="ECO:0000313" key="3">
    <source>
        <dbReference type="EMBL" id="CAE6351807.1"/>
    </source>
</evidence>
<dbReference type="EMBL" id="CAJMWT010000780">
    <property type="protein sequence ID" value="CAE6351807.1"/>
    <property type="molecule type" value="Genomic_DNA"/>
</dbReference>
<dbReference type="Pfam" id="PF12770">
    <property type="entry name" value="CHAT"/>
    <property type="match status" value="1"/>
</dbReference>
<sequence length="806" mass="90313">MQRLLISSPLRLVRPNEKFKSTLIFQTILRHSSESKSGLSRTRLMKSQPSPTTSTEPPTRIPKSINAVQPDVILDQATKATLTSNSDATVQPGAEEVLYERTPSWWIKWVWILIGMDIVWSGNFAEFIFNRWTRQIDPPKDRPPEEPKQIQWAPRPLWQRAGLSLLVLAGGTGIAAALLLAQARTITRIIRLPEATKARVETARNWPGKGKIVELAEVTARKGRDETEILLAMPTTKDLALSLLHSSEPIDPGPEACLPYFQEFATNPTERTHQLPASLLWLLAARTYHHPTLLSAYTHLARLLERLPILGLDIWERKELLDRLPTDLAISAARCALDSNNPQLALTLVDKFRGLSWGQIRRTLPPIEEINRVVNDYPDLGVPLRGYLRALFSGSMTHRARSRRPNPELTRQEKDAFVEIAESADELLVRIRELPGYQEFLEPDPLWNATRLAKYGHVALFIPDERCTHLVFLRKGESEVRVSTILGLSLKETHEMVQNMKNLISAEKDAERGFSTHTHVSLFQYIVNKLEFILSTLWNTIGLAIKEIFQLERNGNSKLYLYPTGPLSNLPIHAACTLGESLLDYATPSYIPSLQYLVFPPDNIAHDPPHVFVISQPNTPGHTPLPYTSIEVAEIQKYVPSEQIQLYEGERGNTTALLNQSYELARTKPLILHLACHANQTPSDPFQSAFFLHDGQVPLSSLLWSQNERPVLAVLSACETAAADEIRPDEFLHIGASMHCLKGFPSVVATLWAISDADGPGVAGSLYAGMFESGLDSATALRTAINLMRSKRVPPVRWVPFVHFGI</sequence>
<feature type="region of interest" description="Disordered" evidence="1">
    <location>
        <begin position="36"/>
        <end position="63"/>
    </location>
</feature>
<accession>A0A8H2W9P1</accession>
<dbReference type="InterPro" id="IPR024983">
    <property type="entry name" value="CHAT_dom"/>
</dbReference>
<reference evidence="3" key="1">
    <citation type="submission" date="2021-01" db="EMBL/GenBank/DDBJ databases">
        <authorList>
            <person name="Kaushik A."/>
        </authorList>
    </citation>
    <scope>NUCLEOTIDE SEQUENCE</scope>
    <source>
        <strain evidence="3">AG2-2IIIB</strain>
    </source>
</reference>
<dbReference type="Proteomes" id="UP000663843">
    <property type="component" value="Unassembled WGS sequence"/>
</dbReference>
<feature type="compositionally biased region" description="Low complexity" evidence="1">
    <location>
        <begin position="49"/>
        <end position="58"/>
    </location>
</feature>
<dbReference type="AlphaFoldDB" id="A0A8H2W9P1"/>
<feature type="domain" description="CHAT" evidence="2">
    <location>
        <begin position="535"/>
        <end position="805"/>
    </location>
</feature>
<name>A0A8H2W9P1_9AGAM</name>
<comment type="caution">
    <text evidence="3">The sequence shown here is derived from an EMBL/GenBank/DDBJ whole genome shotgun (WGS) entry which is preliminary data.</text>
</comment>
<organism evidence="3 4">
    <name type="scientific">Rhizoctonia solani</name>
    <dbReference type="NCBI Taxonomy" id="456999"/>
    <lineage>
        <taxon>Eukaryota</taxon>
        <taxon>Fungi</taxon>
        <taxon>Dikarya</taxon>
        <taxon>Basidiomycota</taxon>
        <taxon>Agaricomycotina</taxon>
        <taxon>Agaricomycetes</taxon>
        <taxon>Cantharellales</taxon>
        <taxon>Ceratobasidiaceae</taxon>
        <taxon>Rhizoctonia</taxon>
    </lineage>
</organism>
<proteinExistence type="predicted"/>
<feature type="compositionally biased region" description="Polar residues" evidence="1">
    <location>
        <begin position="36"/>
        <end position="48"/>
    </location>
</feature>
<evidence type="ECO:0000313" key="4">
    <source>
        <dbReference type="Proteomes" id="UP000663843"/>
    </source>
</evidence>